<dbReference type="AlphaFoldDB" id="A0A8K0H4K1"/>
<protein>
    <submittedName>
        <fullName evidence="2">Uncharacterized protein</fullName>
    </submittedName>
</protein>
<keyword evidence="1" id="KW-0812">Transmembrane</keyword>
<dbReference type="Proteomes" id="UP000796880">
    <property type="component" value="Unassembled WGS sequence"/>
</dbReference>
<reference evidence="2" key="1">
    <citation type="submission" date="2020-03" db="EMBL/GenBank/DDBJ databases">
        <title>A high-quality chromosome-level genome assembly of a woody plant with both climbing and erect habits, Rhamnella rubrinervis.</title>
        <authorList>
            <person name="Lu Z."/>
            <person name="Yang Y."/>
            <person name="Zhu X."/>
            <person name="Sun Y."/>
        </authorList>
    </citation>
    <scope>NUCLEOTIDE SEQUENCE</scope>
    <source>
        <strain evidence="2">BYM</strain>
        <tissue evidence="2">Leaf</tissue>
    </source>
</reference>
<sequence>MDEAEAEAPHSAAPPFLEVKCKSSGKTRRFAEGTDAGFAVSLMNRKLDNGAPKALLIEAIKEGEEPISFGPNSLLVDYGVEWKLHTVTEVDFAGAGIGNGEGLVRPRTVRVGNVNGSEASHLQLGKKVPKPAISFVYIAKIVVAFVLMFVLGAIFTIALENLPSLVQFLSSSM</sequence>
<comment type="caution">
    <text evidence="2">The sequence shown here is derived from an EMBL/GenBank/DDBJ whole genome shotgun (WGS) entry which is preliminary data.</text>
</comment>
<dbReference type="PANTHER" id="PTHR36396">
    <property type="entry name" value="MALTASE-GLUCOAMYLASE, INTESTINAL PROTEIN"/>
    <property type="match status" value="1"/>
</dbReference>
<dbReference type="OrthoDB" id="1932454at2759"/>
<name>A0A8K0H4K1_9ROSA</name>
<evidence type="ECO:0000313" key="2">
    <source>
        <dbReference type="EMBL" id="KAF3445454.1"/>
    </source>
</evidence>
<gene>
    <name evidence="2" type="ORF">FNV43_RR10630</name>
</gene>
<dbReference type="EMBL" id="VOIH02000005">
    <property type="protein sequence ID" value="KAF3445454.1"/>
    <property type="molecule type" value="Genomic_DNA"/>
</dbReference>
<keyword evidence="3" id="KW-1185">Reference proteome</keyword>
<feature type="transmembrane region" description="Helical" evidence="1">
    <location>
        <begin position="135"/>
        <end position="159"/>
    </location>
</feature>
<evidence type="ECO:0000313" key="3">
    <source>
        <dbReference type="Proteomes" id="UP000796880"/>
    </source>
</evidence>
<organism evidence="2 3">
    <name type="scientific">Rhamnella rubrinervis</name>
    <dbReference type="NCBI Taxonomy" id="2594499"/>
    <lineage>
        <taxon>Eukaryota</taxon>
        <taxon>Viridiplantae</taxon>
        <taxon>Streptophyta</taxon>
        <taxon>Embryophyta</taxon>
        <taxon>Tracheophyta</taxon>
        <taxon>Spermatophyta</taxon>
        <taxon>Magnoliopsida</taxon>
        <taxon>eudicotyledons</taxon>
        <taxon>Gunneridae</taxon>
        <taxon>Pentapetalae</taxon>
        <taxon>rosids</taxon>
        <taxon>fabids</taxon>
        <taxon>Rosales</taxon>
        <taxon>Rhamnaceae</taxon>
        <taxon>rhamnoid group</taxon>
        <taxon>Rhamneae</taxon>
        <taxon>Rhamnella</taxon>
    </lineage>
</organism>
<keyword evidence="1" id="KW-0472">Membrane</keyword>
<dbReference type="PANTHER" id="PTHR36396:SF1">
    <property type="entry name" value="MALTASE-GLUCOAMYLASE, INTESTINAL PROTEIN"/>
    <property type="match status" value="1"/>
</dbReference>
<keyword evidence="1" id="KW-1133">Transmembrane helix</keyword>
<evidence type="ECO:0000256" key="1">
    <source>
        <dbReference type="SAM" id="Phobius"/>
    </source>
</evidence>
<accession>A0A8K0H4K1</accession>
<proteinExistence type="predicted"/>